<dbReference type="Pfam" id="PF07394">
    <property type="entry name" value="DUF1501"/>
    <property type="match status" value="1"/>
</dbReference>
<dbReference type="SUPFAM" id="SSF53649">
    <property type="entry name" value="Alkaline phosphatase-like"/>
    <property type="match status" value="1"/>
</dbReference>
<name>A0A7C4QQP8_9PLAN</name>
<dbReference type="AlphaFoldDB" id="A0A7C4QQP8"/>
<dbReference type="InterPro" id="IPR010869">
    <property type="entry name" value="DUF1501"/>
</dbReference>
<comment type="caution">
    <text evidence="1">The sequence shown here is derived from an EMBL/GenBank/DDBJ whole genome shotgun (WGS) entry which is preliminary data.</text>
</comment>
<gene>
    <name evidence="1" type="ORF">ENS64_14255</name>
</gene>
<proteinExistence type="predicted"/>
<protein>
    <submittedName>
        <fullName evidence="1">DUF1501 domain-containing protein</fullName>
    </submittedName>
</protein>
<dbReference type="PANTHER" id="PTHR43737">
    <property type="entry name" value="BLL7424 PROTEIN"/>
    <property type="match status" value="1"/>
</dbReference>
<sequence>MTLPMTRRTALQVGGCGLFGLTLPQLLRADGTQSTVRRARSVILLYQFGGPSHLDTFDPKPQAAEGIRSHYAPIATSALGIQICEKLPQTASVMDRVTLVRTVHHTMKNHNSASYFALTGQAPPVDDIRLRDSLDLFPAYGSVVDHLAPAADQLPTFVAFPHVLRDGEITPGQHASFLGKRHDPLLMTADPNDPHFALPELRLPSHVTVDRLGDRRAMQQLVNRQLRIQEYAAAARGLDETIEKALGMLASPKVREAFDLSREPTAMRDRYGRTTYGQSCLLARRLVEAGVKFVNVYFSESIGGRELRGGWDTHGFDNTRMYPILSNYQLPLTDQTLPTLLRDLEDRGLLDETLVVWMGEFGRTPKLNDNISRDHWPACYTVLLAGGGMKRGYVHGQSDRNGAYPDRDGVPLEDLAATLFLALGIDPHTEVRDHLNRPRPISLGKPVMELFA</sequence>
<dbReference type="PANTHER" id="PTHR43737:SF1">
    <property type="entry name" value="DUF1501 DOMAIN-CONTAINING PROTEIN"/>
    <property type="match status" value="1"/>
</dbReference>
<organism evidence="1">
    <name type="scientific">Schlesneria paludicola</name>
    <dbReference type="NCBI Taxonomy" id="360056"/>
    <lineage>
        <taxon>Bacteria</taxon>
        <taxon>Pseudomonadati</taxon>
        <taxon>Planctomycetota</taxon>
        <taxon>Planctomycetia</taxon>
        <taxon>Planctomycetales</taxon>
        <taxon>Planctomycetaceae</taxon>
        <taxon>Schlesneria</taxon>
    </lineage>
</organism>
<dbReference type="InterPro" id="IPR017850">
    <property type="entry name" value="Alkaline_phosphatase_core_sf"/>
</dbReference>
<evidence type="ECO:0000313" key="1">
    <source>
        <dbReference type="EMBL" id="HGT40404.1"/>
    </source>
</evidence>
<dbReference type="EMBL" id="DSVQ01000016">
    <property type="protein sequence ID" value="HGT40404.1"/>
    <property type="molecule type" value="Genomic_DNA"/>
</dbReference>
<accession>A0A7C4QQP8</accession>
<reference evidence="1" key="1">
    <citation type="journal article" date="2020" name="mSystems">
        <title>Genome- and Community-Level Interaction Insights into Carbon Utilization and Element Cycling Functions of Hydrothermarchaeota in Hydrothermal Sediment.</title>
        <authorList>
            <person name="Zhou Z."/>
            <person name="Liu Y."/>
            <person name="Xu W."/>
            <person name="Pan J."/>
            <person name="Luo Z.H."/>
            <person name="Li M."/>
        </authorList>
    </citation>
    <scope>NUCLEOTIDE SEQUENCE [LARGE SCALE GENOMIC DNA]</scope>
    <source>
        <strain evidence="1">SpSt-508</strain>
    </source>
</reference>